<evidence type="ECO:0000256" key="14">
    <source>
        <dbReference type="PIRSR" id="PIRSR000099-2"/>
    </source>
</evidence>
<dbReference type="FunFam" id="3.40.50.1980:FF:000001">
    <property type="entry name" value="Histidinol dehydrogenase"/>
    <property type="match status" value="1"/>
</dbReference>
<comment type="pathway">
    <text evidence="2 11 12">Amino-acid biosynthesis; L-histidine biosynthesis; L-histidine from 5-phospho-alpha-D-ribose 1-diphosphate: step 9/9.</text>
</comment>
<dbReference type="FunFam" id="3.40.50.1980:FF:000026">
    <property type="entry name" value="Histidinol dehydrogenase"/>
    <property type="match status" value="1"/>
</dbReference>
<comment type="catalytic activity">
    <reaction evidence="10 11 12">
        <text>L-histidinol + 2 NAD(+) + H2O = L-histidine + 2 NADH + 3 H(+)</text>
        <dbReference type="Rhea" id="RHEA:20641"/>
        <dbReference type="ChEBI" id="CHEBI:15377"/>
        <dbReference type="ChEBI" id="CHEBI:15378"/>
        <dbReference type="ChEBI" id="CHEBI:57540"/>
        <dbReference type="ChEBI" id="CHEBI:57595"/>
        <dbReference type="ChEBI" id="CHEBI:57699"/>
        <dbReference type="ChEBI" id="CHEBI:57945"/>
        <dbReference type="EC" id="1.1.1.23"/>
    </reaction>
</comment>
<dbReference type="InterPro" id="IPR016161">
    <property type="entry name" value="Ald_DH/histidinol_DH"/>
</dbReference>
<dbReference type="GO" id="GO:0005737">
    <property type="term" value="C:cytoplasm"/>
    <property type="evidence" value="ECO:0007669"/>
    <property type="project" value="TreeGrafter"/>
</dbReference>
<dbReference type="Pfam" id="PF00815">
    <property type="entry name" value="Histidinol_dh"/>
    <property type="match status" value="1"/>
</dbReference>
<keyword evidence="6 11" id="KW-0479">Metal-binding</keyword>
<accession>A0A150IRB9</accession>
<dbReference type="EMBL" id="LNJC01000018">
    <property type="protein sequence ID" value="KYC50153.1"/>
    <property type="molecule type" value="Genomic_DNA"/>
</dbReference>
<dbReference type="AlphaFoldDB" id="A0A150IJ73"/>
<proteinExistence type="inferred from homology"/>
<dbReference type="GO" id="GO:0051287">
    <property type="term" value="F:NAD binding"/>
    <property type="evidence" value="ECO:0007669"/>
    <property type="project" value="InterPro"/>
</dbReference>
<dbReference type="CDD" id="cd06572">
    <property type="entry name" value="Histidinol_dh"/>
    <property type="match status" value="1"/>
</dbReference>
<feature type="binding site" evidence="11 15">
    <location>
        <position position="249"/>
    </location>
    <ligand>
        <name>substrate</name>
    </ligand>
</feature>
<accession>A0A150IYS0</accession>
<feature type="binding site" evidence="11 15">
    <location>
        <position position="409"/>
    </location>
    <ligand>
        <name>substrate</name>
    </ligand>
</feature>
<comment type="caution">
    <text evidence="18">The sequence shown here is derived from an EMBL/GenBank/DDBJ whole genome shotgun (WGS) entry which is preliminary data.</text>
</comment>
<dbReference type="PANTHER" id="PTHR21256">
    <property type="entry name" value="HISTIDINOL DEHYDROGENASE HDH"/>
    <property type="match status" value="1"/>
</dbReference>
<comment type="similarity">
    <text evidence="3 11 12 17">Belongs to the histidinol dehydrogenase family.</text>
</comment>
<reference evidence="21 22" key="1">
    <citation type="journal article" date="2016" name="ISME J.">
        <title>Chasing the elusive Euryarchaeota class WSA2: genomes reveal a uniquely fastidious methyl-reducing methanogen.</title>
        <authorList>
            <person name="Nobu M.K."/>
            <person name="Narihiro T."/>
            <person name="Kuroda K."/>
            <person name="Mei R."/>
            <person name="Liu W.T."/>
        </authorList>
    </citation>
    <scope>NUCLEOTIDE SEQUENCE [LARGE SCALE GENOMIC DNA]</scope>
    <source>
        <strain evidence="18">B03fssc0709_Meth_Bin005</strain>
        <strain evidence="19">B15fssc0709_Meth_Bin003</strain>
        <strain evidence="20">BMIXfssc0709_Meth_Bin006</strain>
    </source>
</reference>
<evidence type="ECO:0000256" key="16">
    <source>
        <dbReference type="PIRSR" id="PIRSR000099-4"/>
    </source>
</evidence>
<dbReference type="NCBIfam" id="TIGR00069">
    <property type="entry name" value="hisD"/>
    <property type="match status" value="1"/>
</dbReference>
<dbReference type="Proteomes" id="UP000092403">
    <property type="component" value="Unassembled WGS sequence"/>
</dbReference>
<dbReference type="GO" id="GO:0000105">
    <property type="term" value="P:L-histidine biosynthetic process"/>
    <property type="evidence" value="ECO:0007669"/>
    <property type="project" value="UniProtKB-UniRule"/>
</dbReference>
<dbReference type="InterPro" id="IPR001692">
    <property type="entry name" value="Histidinol_DH_CS"/>
</dbReference>
<feature type="binding site" evidence="11 15">
    <location>
        <position position="350"/>
    </location>
    <ligand>
        <name>substrate</name>
    </ligand>
</feature>
<dbReference type="PATRIC" id="fig|1706437.3.peg.1090"/>
<comment type="cofactor">
    <cofactor evidence="11 16">
        <name>Zn(2+)</name>
        <dbReference type="ChEBI" id="CHEBI:29105"/>
    </cofactor>
    <text evidence="11 16">Binds 1 zinc ion per subunit.</text>
</comment>
<feature type="binding site" evidence="11 16">
    <location>
        <position position="350"/>
    </location>
    <ligand>
        <name>Zn(2+)</name>
        <dbReference type="ChEBI" id="CHEBI:29105"/>
    </ligand>
</feature>
<dbReference type="UniPathway" id="UPA00031">
    <property type="reaction ID" value="UER00014"/>
</dbReference>
<keyword evidence="7 11" id="KW-0862">Zinc</keyword>
<dbReference type="PATRIC" id="fig|1706436.3.peg.1205"/>
<dbReference type="InterPro" id="IPR022695">
    <property type="entry name" value="Histidinol_DH_monofunct"/>
</dbReference>
<feature type="binding site" evidence="11 14">
    <location>
        <position position="206"/>
    </location>
    <ligand>
        <name>NAD(+)</name>
        <dbReference type="ChEBI" id="CHEBI:57540"/>
    </ligand>
</feature>
<dbReference type="HAMAP" id="MF_01024">
    <property type="entry name" value="HisD"/>
    <property type="match status" value="1"/>
</dbReference>
<keyword evidence="11 12" id="KW-0520">NAD</keyword>
<feature type="binding site" evidence="11 14">
    <location>
        <position position="121"/>
    </location>
    <ligand>
        <name>NAD(+)</name>
        <dbReference type="ChEBI" id="CHEBI:57540"/>
    </ligand>
</feature>
<evidence type="ECO:0000256" key="12">
    <source>
        <dbReference type="PIRNR" id="PIRNR000099"/>
    </source>
</evidence>
<evidence type="ECO:0000256" key="15">
    <source>
        <dbReference type="PIRSR" id="PIRSR000099-3"/>
    </source>
</evidence>
<dbReference type="PIRSF" id="PIRSF000099">
    <property type="entry name" value="Histidinol_dh"/>
    <property type="match status" value="1"/>
</dbReference>
<evidence type="ECO:0000313" key="18">
    <source>
        <dbReference type="EMBL" id="KYC45046.1"/>
    </source>
</evidence>
<feature type="binding site" evidence="11 16">
    <location>
        <position position="409"/>
    </location>
    <ligand>
        <name>Zn(2+)</name>
        <dbReference type="ChEBI" id="CHEBI:29105"/>
    </ligand>
</feature>
<feature type="binding site" evidence="11 16">
    <location>
        <position position="249"/>
    </location>
    <ligand>
        <name>Zn(2+)</name>
        <dbReference type="ChEBI" id="CHEBI:29105"/>
    </ligand>
</feature>
<evidence type="ECO:0000256" key="3">
    <source>
        <dbReference type="ARBA" id="ARBA00010178"/>
    </source>
</evidence>
<evidence type="ECO:0000256" key="1">
    <source>
        <dbReference type="ARBA" id="ARBA00003850"/>
    </source>
</evidence>
<evidence type="ECO:0000256" key="2">
    <source>
        <dbReference type="ARBA" id="ARBA00004940"/>
    </source>
</evidence>
<dbReference type="PRINTS" id="PR00083">
    <property type="entry name" value="HOLDHDRGNASE"/>
</dbReference>
<dbReference type="Proteomes" id="UP000092401">
    <property type="component" value="Unassembled WGS sequence"/>
</dbReference>
<evidence type="ECO:0000256" key="10">
    <source>
        <dbReference type="ARBA" id="ARBA00049489"/>
    </source>
</evidence>
<evidence type="ECO:0000256" key="6">
    <source>
        <dbReference type="ARBA" id="ARBA00022723"/>
    </source>
</evidence>
<feature type="active site" description="Proton acceptor" evidence="11 13">
    <location>
        <position position="316"/>
    </location>
</feature>
<accession>A0A150IJ73</accession>
<dbReference type="SUPFAM" id="SSF53720">
    <property type="entry name" value="ALDH-like"/>
    <property type="match status" value="1"/>
</dbReference>
<protein>
    <recommendedName>
        <fullName evidence="5 11">Histidinol dehydrogenase</fullName>
        <shortName evidence="11 12">HDH</shortName>
        <ecNumber evidence="4 11">1.1.1.23</ecNumber>
    </recommendedName>
</protein>
<feature type="active site" description="Proton acceptor" evidence="11 13">
    <location>
        <position position="317"/>
    </location>
</feature>
<evidence type="ECO:0000313" key="21">
    <source>
        <dbReference type="Proteomes" id="UP000091929"/>
    </source>
</evidence>
<evidence type="ECO:0000256" key="13">
    <source>
        <dbReference type="PIRSR" id="PIRSR000099-1"/>
    </source>
</evidence>
<dbReference type="Proteomes" id="UP000091929">
    <property type="component" value="Unassembled WGS sequence"/>
</dbReference>
<dbReference type="InterPro" id="IPR012131">
    <property type="entry name" value="Hstdl_DH"/>
</dbReference>
<sequence length="421" mass="46367">MIEIYEGSKVLFEKNKQRKILLEDDGYVKSILLDVEKRGDEALKEYTLKFDGVKISDFLVTQEEIAKAYENVDTELIEALETSAENIEDFHRREIPQSFLFEKKGITAGQMILPLDSAGIYVPGGRATYPSTVLMAAIPPKICGVPRIVVVTPPGKDGRCNDAVLVASDIAGVDEIYKVGGAQAIAALAYGTKSIKKVSKIVGPGNKFVAMAKKLVETPTEFPAGPSEVMIIAEEGSNPRFIALDMLAQSEHDPLASAYLLTTSRELATKVQKEIEKELKILPRTEILEESLKRGGIFIISSIDEAIELSNEFAPEHLEIMAKEPFSLLTKIKNAGSVFLGEYSPEAMGDYVSGTNHVLPTSGFAKYYSSLSVDDFLKKYTFQYVTKDGLKTYRPTVSTLAKSEGLFAHEKAVNVRFEDEK</sequence>
<evidence type="ECO:0000256" key="9">
    <source>
        <dbReference type="ARBA" id="ARBA00023102"/>
    </source>
</evidence>
<keyword evidence="9 11" id="KW-0368">Histidine biosynthesis</keyword>
<feature type="binding site" evidence="11 14">
    <location>
        <position position="183"/>
    </location>
    <ligand>
        <name>NAD(+)</name>
        <dbReference type="ChEBI" id="CHEBI:57540"/>
    </ligand>
</feature>
<feature type="binding site" evidence="11 15">
    <location>
        <position position="317"/>
    </location>
    <ligand>
        <name>substrate</name>
    </ligand>
</feature>
<evidence type="ECO:0000256" key="11">
    <source>
        <dbReference type="HAMAP-Rule" id="MF_01024"/>
    </source>
</evidence>
<evidence type="ECO:0000256" key="17">
    <source>
        <dbReference type="RuleBase" id="RU004175"/>
    </source>
</evidence>
<feature type="binding site" evidence="11 15">
    <location>
        <position position="252"/>
    </location>
    <ligand>
        <name>substrate</name>
    </ligand>
</feature>
<feature type="binding site" evidence="11 15">
    <location>
        <position position="404"/>
    </location>
    <ligand>
        <name>substrate</name>
    </ligand>
</feature>
<dbReference type="Gene3D" id="3.40.50.1980">
    <property type="entry name" value="Nitrogenase molybdenum iron protein domain"/>
    <property type="match status" value="2"/>
</dbReference>
<feature type="binding site" evidence="11 16">
    <location>
        <position position="252"/>
    </location>
    <ligand>
        <name>Zn(2+)</name>
        <dbReference type="ChEBI" id="CHEBI:29105"/>
    </ligand>
</feature>
<dbReference type="EC" id="1.1.1.23" evidence="4 11"/>
<dbReference type="PATRIC" id="fig|1706438.3.peg.983"/>
<keyword evidence="11 12" id="KW-0028">Amino-acid biosynthesis</keyword>
<organism evidence="18 22">
    <name type="scientific">Candidatus Methanofastidiosum methylothiophilum</name>
    <dbReference type="NCBI Taxonomy" id="1705564"/>
    <lineage>
        <taxon>Archaea</taxon>
        <taxon>Methanobacteriati</taxon>
        <taxon>Methanobacteriota</taxon>
        <taxon>Stenosarchaea group</taxon>
        <taxon>Candidatus Methanofastidiosia</taxon>
        <taxon>Candidatus Methanofastidiosales</taxon>
        <taxon>Candidatus Methanofastidiosaceae</taxon>
        <taxon>Candidatus Methanofastidiosum</taxon>
    </lineage>
</organism>
<feature type="binding site" evidence="11 15">
    <location>
        <position position="227"/>
    </location>
    <ligand>
        <name>substrate</name>
    </ligand>
</feature>
<evidence type="ECO:0000256" key="7">
    <source>
        <dbReference type="ARBA" id="ARBA00022833"/>
    </source>
</evidence>
<name>A0A150IJ73_9EURY</name>
<evidence type="ECO:0000313" key="22">
    <source>
        <dbReference type="Proteomes" id="UP000092401"/>
    </source>
</evidence>
<evidence type="ECO:0000256" key="4">
    <source>
        <dbReference type="ARBA" id="ARBA00012965"/>
    </source>
</evidence>
<comment type="function">
    <text evidence="1 11 12">Catalyzes the sequential NAD-dependent oxidations of L-histidinol to L-histidinaldehyde and then to L-histidine.</text>
</comment>
<evidence type="ECO:0000256" key="5">
    <source>
        <dbReference type="ARBA" id="ARBA00016531"/>
    </source>
</evidence>
<dbReference type="PROSITE" id="PS00611">
    <property type="entry name" value="HISOL_DEHYDROGENASE"/>
    <property type="match status" value="1"/>
</dbReference>
<dbReference type="PANTHER" id="PTHR21256:SF2">
    <property type="entry name" value="HISTIDINE BIOSYNTHESIS TRIFUNCTIONAL PROTEIN"/>
    <property type="match status" value="1"/>
</dbReference>
<dbReference type="EMBL" id="LNGE01000032">
    <property type="protein sequence ID" value="KYC45046.1"/>
    <property type="molecule type" value="Genomic_DNA"/>
</dbReference>
<dbReference type="EMBL" id="LNGF01000021">
    <property type="protein sequence ID" value="KYC47579.1"/>
    <property type="molecule type" value="Genomic_DNA"/>
</dbReference>
<dbReference type="GO" id="GO:0008270">
    <property type="term" value="F:zinc ion binding"/>
    <property type="evidence" value="ECO:0007669"/>
    <property type="project" value="UniProtKB-UniRule"/>
</dbReference>
<evidence type="ECO:0000256" key="8">
    <source>
        <dbReference type="ARBA" id="ARBA00023002"/>
    </source>
</evidence>
<gene>
    <name evidence="11" type="primary">hisD</name>
    <name evidence="18" type="ORF">APG10_01189</name>
    <name evidence="19" type="ORF">APG11_01080</name>
    <name evidence="20" type="ORF">APG12_00971</name>
</gene>
<dbReference type="GO" id="GO:0004399">
    <property type="term" value="F:histidinol dehydrogenase activity"/>
    <property type="evidence" value="ECO:0007669"/>
    <property type="project" value="UniProtKB-UniRule"/>
</dbReference>
<evidence type="ECO:0000313" key="19">
    <source>
        <dbReference type="EMBL" id="KYC47579.1"/>
    </source>
</evidence>
<dbReference type="Gene3D" id="1.20.5.1300">
    <property type="match status" value="1"/>
</dbReference>
<keyword evidence="8 11" id="KW-0560">Oxidoreductase</keyword>
<evidence type="ECO:0000313" key="20">
    <source>
        <dbReference type="EMBL" id="KYC50153.1"/>
    </source>
</evidence>